<dbReference type="PANTHER" id="PTHR32089:SF112">
    <property type="entry name" value="LYSOZYME-LIKE PROTEIN-RELATED"/>
    <property type="match status" value="1"/>
</dbReference>
<proteinExistence type="inferred from homology"/>
<comment type="subcellular location">
    <subcellularLocation>
        <location evidence="1">Cell membrane</location>
        <topology evidence="1">Multi-pass membrane protein</topology>
    </subcellularLocation>
</comment>
<dbReference type="RefSeq" id="WP_170865484.1">
    <property type="nucleotide sequence ID" value="NZ_FRCP01000012.1"/>
</dbReference>
<evidence type="ECO:0000256" key="7">
    <source>
        <dbReference type="ARBA" id="ARBA00023224"/>
    </source>
</evidence>
<dbReference type="GO" id="GO:0007165">
    <property type="term" value="P:signal transduction"/>
    <property type="evidence" value="ECO:0007669"/>
    <property type="project" value="UniProtKB-KW"/>
</dbReference>
<evidence type="ECO:0000256" key="3">
    <source>
        <dbReference type="ARBA" id="ARBA00022500"/>
    </source>
</evidence>
<dbReference type="SMART" id="SM00283">
    <property type="entry name" value="MA"/>
    <property type="match status" value="1"/>
</dbReference>
<evidence type="ECO:0000256" key="8">
    <source>
        <dbReference type="ARBA" id="ARBA00029447"/>
    </source>
</evidence>
<evidence type="ECO:0000256" key="9">
    <source>
        <dbReference type="PROSITE-ProRule" id="PRU00284"/>
    </source>
</evidence>
<dbReference type="CDD" id="cd06225">
    <property type="entry name" value="HAMP"/>
    <property type="match status" value="1"/>
</dbReference>
<evidence type="ECO:0000313" key="14">
    <source>
        <dbReference type="Proteomes" id="UP000184038"/>
    </source>
</evidence>
<name>A0A1M7JSI5_9FIRM</name>
<evidence type="ECO:0000256" key="1">
    <source>
        <dbReference type="ARBA" id="ARBA00004651"/>
    </source>
</evidence>
<reference evidence="13 14" key="1">
    <citation type="submission" date="2016-11" db="EMBL/GenBank/DDBJ databases">
        <authorList>
            <person name="Jaros S."/>
            <person name="Januszkiewicz K."/>
            <person name="Wedrychowicz H."/>
        </authorList>
    </citation>
    <scope>NUCLEOTIDE SEQUENCE [LARGE SCALE GENOMIC DNA]</scope>
    <source>
        <strain evidence="13 14">DSM 15930</strain>
    </source>
</reference>
<dbReference type="InterPro" id="IPR003660">
    <property type="entry name" value="HAMP_dom"/>
</dbReference>
<feature type="coiled-coil region" evidence="10">
    <location>
        <begin position="591"/>
        <end position="618"/>
    </location>
</feature>
<dbReference type="Gene3D" id="1.10.8.500">
    <property type="entry name" value="HAMP domain in histidine kinase"/>
    <property type="match status" value="1"/>
</dbReference>
<dbReference type="Pfam" id="PF00672">
    <property type="entry name" value="HAMP"/>
    <property type="match status" value="1"/>
</dbReference>
<evidence type="ECO:0000256" key="5">
    <source>
        <dbReference type="ARBA" id="ARBA00022989"/>
    </source>
</evidence>
<accession>A0A1M7JSI5</accession>
<dbReference type="STRING" id="1120996.SAMN02746066_02382"/>
<keyword evidence="2" id="KW-1003">Cell membrane</keyword>
<keyword evidence="14" id="KW-1185">Reference proteome</keyword>
<keyword evidence="3" id="KW-0145">Chemotaxis</keyword>
<dbReference type="InterPro" id="IPR004089">
    <property type="entry name" value="MCPsignal_dom"/>
</dbReference>
<dbReference type="Gene3D" id="3.30.450.20">
    <property type="entry name" value="PAS domain"/>
    <property type="match status" value="1"/>
</dbReference>
<dbReference type="Pfam" id="PF02743">
    <property type="entry name" value="dCache_1"/>
    <property type="match status" value="1"/>
</dbReference>
<keyword evidence="6" id="KW-0472">Membrane</keyword>
<sequence>MKHSRKKGFGVRVKMTCVFLLLIAMMIWMGILNYTRARDAIVKTYVNDKEQTFMATGNYMEVIFENVATQAVRIMTDDNVTRFYSPVYASDKKVRLGAKKNIDSTIVSIVNTDKYINGIMLIVKNDTVLTSNPVQIASTFYDDFVASKEGQKILNAGNTTSWIGTHPFIDSVLSTTTNSYGLSMGRSLNGFISDKEGAIIVDVNKSVIVDLLNELTDKSESMAFITDDGREIFSDGANESMVDTTFYQKSLTAESKSGSEYVTFNGAKYLYTYCKIGETNTMLSSLIEQSVIYQSADGIKQNTVMMIISTSILALIIASIYASNLSKAIKKAVLGISKVAEGDLTYSINTRRKDEFGTLTENLDHMRHNMKKLITNTSIVSLEVKDSTIEVSKSSEVITSSMAAISSAVGEIEQGMVEQADAANSCLNQMNTLSDSINEVTESTETMVSLEKHTNNIIESSNEALQELYEKAQGTSDITAKIVLDMDALSMQSGSITQIIDTIEDISEQSNLLSLNASIEAARAGVFGKGFAVVAHEIAKLAGQSLEAAGEVKVIAEGISKQTKETSKNVLIAKETVSEQTIALNKTMEGYNDISTQMKELMKQIEKIKEEVYAIENIKNDTLAAISNISAVSQQTAAATREVSDKTDYEFESVENLNKIIITLEEKAKNLEKEIGVFKI</sequence>
<dbReference type="InterPro" id="IPR004090">
    <property type="entry name" value="Chemotax_Me-accpt_rcpt"/>
</dbReference>
<dbReference type="Gene3D" id="1.10.287.950">
    <property type="entry name" value="Methyl-accepting chemotaxis protein"/>
    <property type="match status" value="1"/>
</dbReference>
<dbReference type="PANTHER" id="PTHR32089">
    <property type="entry name" value="METHYL-ACCEPTING CHEMOTAXIS PROTEIN MCPB"/>
    <property type="match status" value="1"/>
</dbReference>
<dbReference type="GO" id="GO:0005886">
    <property type="term" value="C:plasma membrane"/>
    <property type="evidence" value="ECO:0007669"/>
    <property type="project" value="UniProtKB-SubCell"/>
</dbReference>
<dbReference type="SUPFAM" id="SSF58104">
    <property type="entry name" value="Methyl-accepting chemotaxis protein (MCP) signaling domain"/>
    <property type="match status" value="1"/>
</dbReference>
<dbReference type="GO" id="GO:0004888">
    <property type="term" value="F:transmembrane signaling receptor activity"/>
    <property type="evidence" value="ECO:0007669"/>
    <property type="project" value="InterPro"/>
</dbReference>
<dbReference type="EMBL" id="FRCP01000012">
    <property type="protein sequence ID" value="SHM55871.1"/>
    <property type="molecule type" value="Genomic_DNA"/>
</dbReference>
<evidence type="ECO:0000259" key="12">
    <source>
        <dbReference type="PROSITE" id="PS50885"/>
    </source>
</evidence>
<dbReference type="PROSITE" id="PS50111">
    <property type="entry name" value="CHEMOTAXIS_TRANSDUC_2"/>
    <property type="match status" value="1"/>
</dbReference>
<dbReference type="SMART" id="SM00304">
    <property type="entry name" value="HAMP"/>
    <property type="match status" value="1"/>
</dbReference>
<dbReference type="Proteomes" id="UP000184038">
    <property type="component" value="Unassembled WGS sequence"/>
</dbReference>
<keyword evidence="4" id="KW-0812">Transmembrane</keyword>
<dbReference type="AlphaFoldDB" id="A0A1M7JSI5"/>
<comment type="similarity">
    <text evidence="8">Belongs to the methyl-accepting chemotaxis (MCP) protein family.</text>
</comment>
<keyword evidence="5" id="KW-1133">Transmembrane helix</keyword>
<organism evidence="13 14">
    <name type="scientific">Anaerosporobacter mobilis DSM 15930</name>
    <dbReference type="NCBI Taxonomy" id="1120996"/>
    <lineage>
        <taxon>Bacteria</taxon>
        <taxon>Bacillati</taxon>
        <taxon>Bacillota</taxon>
        <taxon>Clostridia</taxon>
        <taxon>Lachnospirales</taxon>
        <taxon>Lachnospiraceae</taxon>
        <taxon>Anaerosporobacter</taxon>
    </lineage>
</organism>
<evidence type="ECO:0000256" key="4">
    <source>
        <dbReference type="ARBA" id="ARBA00022692"/>
    </source>
</evidence>
<dbReference type="PRINTS" id="PR00260">
    <property type="entry name" value="CHEMTRNSDUCR"/>
</dbReference>
<protein>
    <submittedName>
        <fullName evidence="13">Methyl-accepting chemotaxis protein</fullName>
    </submittedName>
</protein>
<evidence type="ECO:0000256" key="10">
    <source>
        <dbReference type="SAM" id="Coils"/>
    </source>
</evidence>
<evidence type="ECO:0000313" key="13">
    <source>
        <dbReference type="EMBL" id="SHM55871.1"/>
    </source>
</evidence>
<dbReference type="Pfam" id="PF00015">
    <property type="entry name" value="MCPsignal"/>
    <property type="match status" value="1"/>
</dbReference>
<dbReference type="PROSITE" id="PS50885">
    <property type="entry name" value="HAMP"/>
    <property type="match status" value="1"/>
</dbReference>
<feature type="domain" description="Methyl-accepting transducer" evidence="11">
    <location>
        <begin position="394"/>
        <end position="644"/>
    </location>
</feature>
<dbReference type="InterPro" id="IPR033479">
    <property type="entry name" value="dCache_1"/>
</dbReference>
<evidence type="ECO:0000256" key="2">
    <source>
        <dbReference type="ARBA" id="ARBA00022475"/>
    </source>
</evidence>
<gene>
    <name evidence="13" type="ORF">SAMN02746066_02382</name>
</gene>
<dbReference type="GO" id="GO:0006935">
    <property type="term" value="P:chemotaxis"/>
    <property type="evidence" value="ECO:0007669"/>
    <property type="project" value="UniProtKB-KW"/>
</dbReference>
<feature type="domain" description="HAMP" evidence="12">
    <location>
        <begin position="323"/>
        <end position="375"/>
    </location>
</feature>
<evidence type="ECO:0000259" key="11">
    <source>
        <dbReference type="PROSITE" id="PS50111"/>
    </source>
</evidence>
<keyword evidence="7 9" id="KW-0807">Transducer</keyword>
<evidence type="ECO:0000256" key="6">
    <source>
        <dbReference type="ARBA" id="ARBA00023136"/>
    </source>
</evidence>
<keyword evidence="10" id="KW-0175">Coiled coil</keyword>